<dbReference type="InterPro" id="IPR052587">
    <property type="entry name" value="TELO2-interacting_protein_1"/>
</dbReference>
<protein>
    <recommendedName>
        <fullName evidence="6">HEAT repeat protein</fullName>
    </recommendedName>
</protein>
<dbReference type="PANTHER" id="PTHR18460">
    <property type="entry name" value="TEL2 INTERACTING PROTEIN 1 TTI1 FAMILY MEMBER"/>
    <property type="match status" value="1"/>
</dbReference>
<feature type="compositionally biased region" description="Polar residues" evidence="1">
    <location>
        <begin position="991"/>
        <end position="1021"/>
    </location>
</feature>
<dbReference type="SUPFAM" id="SSF48371">
    <property type="entry name" value="ARM repeat"/>
    <property type="match status" value="1"/>
</dbReference>
<feature type="region of interest" description="Disordered" evidence="1">
    <location>
        <begin position="975"/>
        <end position="1041"/>
    </location>
</feature>
<dbReference type="Pfam" id="PF24181">
    <property type="entry name" value="TPR_TTI1_C"/>
    <property type="match status" value="1"/>
</dbReference>
<evidence type="ECO:0008006" key="6">
    <source>
        <dbReference type="Google" id="ProtNLM"/>
    </source>
</evidence>
<evidence type="ECO:0000313" key="4">
    <source>
        <dbReference type="EMBL" id="KLJ06360.1"/>
    </source>
</evidence>
<dbReference type="STRING" id="2060906.A0A0H1B4R2"/>
<dbReference type="GO" id="GO:0005737">
    <property type="term" value="C:cytoplasm"/>
    <property type="evidence" value="ECO:0007669"/>
    <property type="project" value="TreeGrafter"/>
</dbReference>
<feature type="region of interest" description="Disordered" evidence="1">
    <location>
        <begin position="731"/>
        <end position="823"/>
    </location>
</feature>
<dbReference type="Gene3D" id="1.25.10.10">
    <property type="entry name" value="Leucine-rich Repeat Variant"/>
    <property type="match status" value="2"/>
</dbReference>
<dbReference type="OrthoDB" id="6781668at2759"/>
<dbReference type="InterPro" id="IPR011989">
    <property type="entry name" value="ARM-like"/>
</dbReference>
<sequence>MENPRQQAFSKLRPPCVELSSVGLKFRGNLATSKEVLQALEPVHSTLLEVVSEYGLDEKLAEYAFFPLSHIFNETQRVSVRCLELAVRCLEILIEKGWGRNLPVKMGKQLLILLTIIAGGPPSQNRDQGQRRPDSEELTVAAFDCIASVCHVLQGPAAEAEIFNEVGTSTIVDQTVYVLLEGITDGTSDQVQLAAASALRALTTRITHRVILASLLPRSVSALTKALRPTTQMRRSYQVLCCCLQALTEILKAVLNDADVTASTPKKSEAKKQMGDSMIVLDDSWLKATASQVKLALGNVIQLRTHDRLDVRHSLLELCLMVIEQCPKSLGDSLSMMVETVVVLAEYDAEGSANDAYVALKHLVISSSPVLELLKSSMYTWTIALPRMMQSDNDAAKQRAIRQISNAFQVLSQTQPNSDILDDTLARSLCDSVSAAIQSPSTAPQPLPSSTVTGTELSVVEDGGQSISFQPVLLEHRSQRRTLSELHSMISKLSATDTSLSMASSMLKRMYGSSGDGPLAPFWLILAFIKSAPADLASVDDMLELDSDTLSRSAIIEELYSISLPILTDISTANPPDWRLPALALETVALQAEQLGETFRPELIDALYPVLQLMGSSNPNMQNHAVACLNILTAACKYPNTSAMLVDNVDYLVNSVSLKLNTFDLSPQAPQVLLMMVKLCGASLIPYLDDLVGSIFAVLDAFHGYPKLVELLFSVLGAIVDEGAKKPAQLAITGSDTSEPVNHRKRPLQPRSISDVANKFQERREKRARASQLETSDGLEKESHPKHPWTSEHDGPKPMDEGESDIGSETDELPQPATEEKALSRSHSLLLNIAKSIPPHLSSPSPFLRRSLLAILSRALPILAHDENTFLPLINDLWPSVSARIATPPTFPSDSTALTTTHTASTQTRNTATSIDEFGIQEETFVIVASCTAIGAMCEGAGDFMASRIEHEFPQWKKLYLRAWERVRQDSERAAERQRQHIEQQERLSARTVSEMESLTLGTGSNNKSSVSIGAVTSQSHLSPPPPSPPPPPPLPSSAKLFTPHNSLFQALTRLFTAILANVYMSADIGDEISECLGATISFYHPDYYVTYEWHDDATSNGEKQTSKTGEKGVQLTSGTGAGTEEISRAIRAMHARNADLTWFIFEKGKREGSGGRDRDRDVIHRLVQVQRNIERRIADMLRRPDSQPRSSSQSHSQTQGKLQLMGSGGSWRLANMIGAV</sequence>
<accession>A0A0H1B4R2</accession>
<feature type="domain" description="TTI1 C-terminal TPR" evidence="3">
    <location>
        <begin position="757"/>
        <end position="886"/>
    </location>
</feature>
<keyword evidence="5" id="KW-1185">Reference proteome</keyword>
<evidence type="ECO:0000313" key="5">
    <source>
        <dbReference type="Proteomes" id="UP000053573"/>
    </source>
</evidence>
<feature type="compositionally biased region" description="Pro residues" evidence="1">
    <location>
        <begin position="1023"/>
        <end position="1036"/>
    </location>
</feature>
<evidence type="ECO:0000259" key="2">
    <source>
        <dbReference type="Pfam" id="PF24173"/>
    </source>
</evidence>
<feature type="compositionally biased region" description="Acidic residues" evidence="1">
    <location>
        <begin position="801"/>
        <end position="812"/>
    </location>
</feature>
<proteinExistence type="predicted"/>
<reference evidence="5" key="1">
    <citation type="journal article" date="2015" name="PLoS Genet.">
        <title>The dynamic genome and transcriptome of the human fungal pathogen Blastomyces and close relative Emmonsia.</title>
        <authorList>
            <person name="Munoz J.F."/>
            <person name="Gauthier G.M."/>
            <person name="Desjardins C.A."/>
            <person name="Gallo J.E."/>
            <person name="Holder J."/>
            <person name="Sullivan T.D."/>
            <person name="Marty A.J."/>
            <person name="Carmen J.C."/>
            <person name="Chen Z."/>
            <person name="Ding L."/>
            <person name="Gujja S."/>
            <person name="Magrini V."/>
            <person name="Misas E."/>
            <person name="Mitreva M."/>
            <person name="Priest M."/>
            <person name="Saif S."/>
            <person name="Whiston E.A."/>
            <person name="Young S."/>
            <person name="Zeng Q."/>
            <person name="Goldman W.E."/>
            <person name="Mardis E.R."/>
            <person name="Taylor J.W."/>
            <person name="McEwen J.G."/>
            <person name="Clay O.K."/>
            <person name="Klein B.S."/>
            <person name="Cuomo C.A."/>
        </authorList>
    </citation>
    <scope>NUCLEOTIDE SEQUENCE [LARGE SCALE GENOMIC DNA]</scope>
    <source>
        <strain evidence="5">UAMH 139</strain>
    </source>
</reference>
<dbReference type="InterPro" id="IPR057567">
    <property type="entry name" value="TPR_TTI1_C"/>
</dbReference>
<dbReference type="InterPro" id="IPR016024">
    <property type="entry name" value="ARM-type_fold"/>
</dbReference>
<evidence type="ECO:0000259" key="3">
    <source>
        <dbReference type="Pfam" id="PF24181"/>
    </source>
</evidence>
<dbReference type="AlphaFoldDB" id="A0A0H1B4R2"/>
<feature type="region of interest" description="Disordered" evidence="1">
    <location>
        <begin position="1180"/>
        <end position="1206"/>
    </location>
</feature>
<organism evidence="4 5">
    <name type="scientific">Blastomyces silverae</name>
    <dbReference type="NCBI Taxonomy" id="2060906"/>
    <lineage>
        <taxon>Eukaryota</taxon>
        <taxon>Fungi</taxon>
        <taxon>Dikarya</taxon>
        <taxon>Ascomycota</taxon>
        <taxon>Pezizomycotina</taxon>
        <taxon>Eurotiomycetes</taxon>
        <taxon>Eurotiomycetidae</taxon>
        <taxon>Onygenales</taxon>
        <taxon>Ajellomycetaceae</taxon>
        <taxon>Blastomyces</taxon>
    </lineage>
</organism>
<dbReference type="Pfam" id="PF21547">
    <property type="entry name" value="TTI1"/>
    <property type="match status" value="1"/>
</dbReference>
<feature type="compositionally biased region" description="Low complexity" evidence="1">
    <location>
        <begin position="1188"/>
        <end position="1200"/>
    </location>
</feature>
<dbReference type="InterPro" id="IPR049362">
    <property type="entry name" value="TTI1_rpt"/>
</dbReference>
<dbReference type="Pfam" id="PF24173">
    <property type="entry name" value="TPR_TTI1_N"/>
    <property type="match status" value="1"/>
</dbReference>
<dbReference type="Proteomes" id="UP000053573">
    <property type="component" value="Unassembled WGS sequence"/>
</dbReference>
<gene>
    <name evidence="4" type="ORF">EMPG_10234</name>
</gene>
<dbReference type="PANTHER" id="PTHR18460:SF3">
    <property type="entry name" value="TELO2-INTERACTING PROTEIN 1 HOMOLOG"/>
    <property type="match status" value="1"/>
</dbReference>
<name>A0A0H1B4R2_9EURO</name>
<dbReference type="InterPro" id="IPR057566">
    <property type="entry name" value="TPR_TTI1_N"/>
</dbReference>
<evidence type="ECO:0000256" key="1">
    <source>
        <dbReference type="SAM" id="MobiDB-lite"/>
    </source>
</evidence>
<feature type="compositionally biased region" description="Basic and acidic residues" evidence="1">
    <location>
        <begin position="778"/>
        <end position="800"/>
    </location>
</feature>
<feature type="domain" description="TTI1 N-terminal TPR" evidence="2">
    <location>
        <begin position="9"/>
        <end position="347"/>
    </location>
</feature>
<feature type="compositionally biased region" description="Basic and acidic residues" evidence="1">
    <location>
        <begin position="975"/>
        <end position="989"/>
    </location>
</feature>
<feature type="region of interest" description="Disordered" evidence="1">
    <location>
        <begin position="1099"/>
        <end position="1123"/>
    </location>
</feature>
<dbReference type="EMBL" id="LDEV01003148">
    <property type="protein sequence ID" value="KLJ06360.1"/>
    <property type="molecule type" value="Genomic_DNA"/>
</dbReference>
<comment type="caution">
    <text evidence="4">The sequence shown here is derived from an EMBL/GenBank/DDBJ whole genome shotgun (WGS) entry which is preliminary data.</text>
</comment>